<keyword evidence="4 10" id="KW-0812">Transmembrane</keyword>
<dbReference type="EMBL" id="JBFTWV010000088">
    <property type="protein sequence ID" value="KAL2787925.1"/>
    <property type="molecule type" value="Genomic_DNA"/>
</dbReference>
<accession>A0ABR4FXF2</accession>
<feature type="transmembrane region" description="Helical" evidence="10">
    <location>
        <begin position="12"/>
        <end position="29"/>
    </location>
</feature>
<evidence type="ECO:0000256" key="9">
    <source>
        <dbReference type="ARBA" id="ARBA00023160"/>
    </source>
</evidence>
<evidence type="ECO:0000256" key="4">
    <source>
        <dbReference type="ARBA" id="ARBA00022692"/>
    </source>
</evidence>
<keyword evidence="9" id="KW-0275">Fatty acid biosynthesis</keyword>
<feature type="transmembrane region" description="Helical" evidence="10">
    <location>
        <begin position="41"/>
        <end position="61"/>
    </location>
</feature>
<sequence>MVAALTTISEVLTFTLLSTSLWLTLQVYVRHYGPIPSARRIIKVNSWMYTVVSFTIFLFVITVPESPTGTDTDGIAGKPNHPFGASAAATRYIYHLSKFCEFLDILLVCAAGSPINLHFGFHHLTTPYLTFIRFLPTTGAEHSDSDGWRAFAAANTFHHVLMYAYFGGASILRPILPWTGTLQLVVGIAVDLAVGFWRFRAGDDGIYWLYFASAGLLGVYFVLHVRDLRARRI</sequence>
<keyword evidence="5" id="KW-0276">Fatty acid metabolism</keyword>
<dbReference type="Pfam" id="PF01151">
    <property type="entry name" value="ELO"/>
    <property type="match status" value="1"/>
</dbReference>
<keyword evidence="8 10" id="KW-0472">Membrane</keyword>
<evidence type="ECO:0000313" key="11">
    <source>
        <dbReference type="EMBL" id="KAL2787925.1"/>
    </source>
</evidence>
<evidence type="ECO:0000256" key="10">
    <source>
        <dbReference type="SAM" id="Phobius"/>
    </source>
</evidence>
<evidence type="ECO:0000256" key="3">
    <source>
        <dbReference type="ARBA" id="ARBA00022679"/>
    </source>
</evidence>
<evidence type="ECO:0000256" key="8">
    <source>
        <dbReference type="ARBA" id="ARBA00023136"/>
    </source>
</evidence>
<keyword evidence="7" id="KW-0443">Lipid metabolism</keyword>
<feature type="transmembrane region" description="Helical" evidence="10">
    <location>
        <begin position="205"/>
        <end position="223"/>
    </location>
</feature>
<keyword evidence="6 10" id="KW-1133">Transmembrane helix</keyword>
<feature type="transmembrane region" description="Helical" evidence="10">
    <location>
        <begin position="178"/>
        <end position="199"/>
    </location>
</feature>
<dbReference type="InterPro" id="IPR002076">
    <property type="entry name" value="ELO_fam"/>
</dbReference>
<evidence type="ECO:0000256" key="2">
    <source>
        <dbReference type="ARBA" id="ARBA00022516"/>
    </source>
</evidence>
<reference evidence="11 12" key="1">
    <citation type="submission" date="2024-07" db="EMBL/GenBank/DDBJ databases">
        <title>Section-level genome sequencing and comparative genomics of Aspergillus sections Usti and Cavernicolus.</title>
        <authorList>
            <consortium name="Lawrence Berkeley National Laboratory"/>
            <person name="Nybo J.L."/>
            <person name="Vesth T.C."/>
            <person name="Theobald S."/>
            <person name="Frisvad J.C."/>
            <person name="Larsen T.O."/>
            <person name="Kjaerboelling I."/>
            <person name="Rothschild-Mancinelli K."/>
            <person name="Lyhne E.K."/>
            <person name="Kogle M.E."/>
            <person name="Barry K."/>
            <person name="Clum A."/>
            <person name="Na H."/>
            <person name="Ledsgaard L."/>
            <person name="Lin J."/>
            <person name="Lipzen A."/>
            <person name="Kuo A."/>
            <person name="Riley R."/>
            <person name="Mondo S."/>
            <person name="Labutti K."/>
            <person name="Haridas S."/>
            <person name="Pangalinan J."/>
            <person name="Salamov A.A."/>
            <person name="Simmons B.A."/>
            <person name="Magnuson J.K."/>
            <person name="Chen J."/>
            <person name="Drula E."/>
            <person name="Henrissat B."/>
            <person name="Wiebenga A."/>
            <person name="Lubbers R.J."/>
            <person name="Gomes A.C."/>
            <person name="Makela M.R."/>
            <person name="Stajich J."/>
            <person name="Grigoriev I.V."/>
            <person name="Mortensen U.H."/>
            <person name="De Vries R.P."/>
            <person name="Baker S.E."/>
            <person name="Andersen M.R."/>
        </authorList>
    </citation>
    <scope>NUCLEOTIDE SEQUENCE [LARGE SCALE GENOMIC DNA]</scope>
    <source>
        <strain evidence="11 12">CBS 209.92</strain>
    </source>
</reference>
<evidence type="ECO:0008006" key="13">
    <source>
        <dbReference type="Google" id="ProtNLM"/>
    </source>
</evidence>
<name>A0ABR4FXF2_9EURO</name>
<protein>
    <recommendedName>
        <fullName evidence="13">Very-long-chain 3-oxoacyl-CoA synthase</fullName>
    </recommendedName>
</protein>
<comment type="caution">
    <text evidence="11">The sequence shown here is derived from an EMBL/GenBank/DDBJ whole genome shotgun (WGS) entry which is preliminary data.</text>
</comment>
<evidence type="ECO:0000256" key="1">
    <source>
        <dbReference type="ARBA" id="ARBA00004141"/>
    </source>
</evidence>
<dbReference type="Proteomes" id="UP001610563">
    <property type="component" value="Unassembled WGS sequence"/>
</dbReference>
<evidence type="ECO:0000256" key="5">
    <source>
        <dbReference type="ARBA" id="ARBA00022832"/>
    </source>
</evidence>
<gene>
    <name evidence="11" type="ORF">BJX66DRAFT_309900</name>
</gene>
<keyword evidence="3" id="KW-0808">Transferase</keyword>
<organism evidence="11 12">
    <name type="scientific">Aspergillus keveii</name>
    <dbReference type="NCBI Taxonomy" id="714993"/>
    <lineage>
        <taxon>Eukaryota</taxon>
        <taxon>Fungi</taxon>
        <taxon>Dikarya</taxon>
        <taxon>Ascomycota</taxon>
        <taxon>Pezizomycotina</taxon>
        <taxon>Eurotiomycetes</taxon>
        <taxon>Eurotiomycetidae</taxon>
        <taxon>Eurotiales</taxon>
        <taxon>Aspergillaceae</taxon>
        <taxon>Aspergillus</taxon>
        <taxon>Aspergillus subgen. Nidulantes</taxon>
    </lineage>
</organism>
<keyword evidence="2" id="KW-0444">Lipid biosynthesis</keyword>
<evidence type="ECO:0000256" key="7">
    <source>
        <dbReference type="ARBA" id="ARBA00023098"/>
    </source>
</evidence>
<evidence type="ECO:0000256" key="6">
    <source>
        <dbReference type="ARBA" id="ARBA00022989"/>
    </source>
</evidence>
<evidence type="ECO:0000313" key="12">
    <source>
        <dbReference type="Proteomes" id="UP001610563"/>
    </source>
</evidence>
<proteinExistence type="predicted"/>
<keyword evidence="12" id="KW-1185">Reference proteome</keyword>
<comment type="subcellular location">
    <subcellularLocation>
        <location evidence="1">Membrane</location>
        <topology evidence="1">Multi-pass membrane protein</topology>
    </subcellularLocation>
</comment>